<dbReference type="EMBL" id="BQNB010011909">
    <property type="protein sequence ID" value="GJS96729.1"/>
    <property type="molecule type" value="Genomic_DNA"/>
</dbReference>
<sequence length="290" mass="33922">MLDFRGFIPLMTPTQALKSVQVMAYYSHNWYDETTTRKKINNSPNNVDTIQASFKGEHLTKECPFKKEDKRVEQNWDDEWIRTSIENMDSNIRALKTTTKNLHEKAYQLTQTVLTNTREKFKARTTMGKENMKERVPRDLPPMPFLGHVKEQIGSPYRTCKTVCMIENPREIHKMKAQEDEGDRDIGWDIIVKDEKIIMEEEQDYEISLNDGVMQPLAPQTVHITPPNDDYVAPATNPILDKQLNEFRKEFSDITRVAKKENCNPVNNVKELSDIKKYDCETFFGNYFTK</sequence>
<evidence type="ECO:0008006" key="3">
    <source>
        <dbReference type="Google" id="ProtNLM"/>
    </source>
</evidence>
<organism evidence="1 2">
    <name type="scientific">Tanacetum coccineum</name>
    <dbReference type="NCBI Taxonomy" id="301880"/>
    <lineage>
        <taxon>Eukaryota</taxon>
        <taxon>Viridiplantae</taxon>
        <taxon>Streptophyta</taxon>
        <taxon>Embryophyta</taxon>
        <taxon>Tracheophyta</taxon>
        <taxon>Spermatophyta</taxon>
        <taxon>Magnoliopsida</taxon>
        <taxon>eudicotyledons</taxon>
        <taxon>Gunneridae</taxon>
        <taxon>Pentapetalae</taxon>
        <taxon>asterids</taxon>
        <taxon>campanulids</taxon>
        <taxon>Asterales</taxon>
        <taxon>Asteraceae</taxon>
        <taxon>Asteroideae</taxon>
        <taxon>Anthemideae</taxon>
        <taxon>Anthemidinae</taxon>
        <taxon>Tanacetum</taxon>
    </lineage>
</organism>
<reference evidence="1" key="1">
    <citation type="journal article" date="2022" name="Int. J. Mol. Sci.">
        <title>Draft Genome of Tanacetum Coccineum: Genomic Comparison of Closely Related Tanacetum-Family Plants.</title>
        <authorList>
            <person name="Yamashiro T."/>
            <person name="Shiraishi A."/>
            <person name="Nakayama K."/>
            <person name="Satake H."/>
        </authorList>
    </citation>
    <scope>NUCLEOTIDE SEQUENCE</scope>
</reference>
<proteinExistence type="predicted"/>
<evidence type="ECO:0000313" key="1">
    <source>
        <dbReference type="EMBL" id="GJS96729.1"/>
    </source>
</evidence>
<gene>
    <name evidence="1" type="ORF">Tco_0803697</name>
</gene>
<name>A0ABQ5A2B1_9ASTR</name>
<comment type="caution">
    <text evidence="1">The sequence shown here is derived from an EMBL/GenBank/DDBJ whole genome shotgun (WGS) entry which is preliminary data.</text>
</comment>
<dbReference type="Proteomes" id="UP001151760">
    <property type="component" value="Unassembled WGS sequence"/>
</dbReference>
<evidence type="ECO:0000313" key="2">
    <source>
        <dbReference type="Proteomes" id="UP001151760"/>
    </source>
</evidence>
<reference evidence="1" key="2">
    <citation type="submission" date="2022-01" db="EMBL/GenBank/DDBJ databases">
        <authorList>
            <person name="Yamashiro T."/>
            <person name="Shiraishi A."/>
            <person name="Satake H."/>
            <person name="Nakayama K."/>
        </authorList>
    </citation>
    <scope>NUCLEOTIDE SEQUENCE</scope>
</reference>
<protein>
    <recommendedName>
        <fullName evidence="3">Polyprotein</fullName>
    </recommendedName>
</protein>
<keyword evidence="2" id="KW-1185">Reference proteome</keyword>
<accession>A0ABQ5A2B1</accession>